<dbReference type="InterPro" id="IPR010569">
    <property type="entry name" value="Myotubularin-like_Pase_dom"/>
</dbReference>
<dbReference type="InterPro" id="IPR038717">
    <property type="entry name" value="Tc1-like_DDE_dom"/>
</dbReference>
<dbReference type="Pfam" id="PF06602">
    <property type="entry name" value="Myotub-related"/>
    <property type="match status" value="1"/>
</dbReference>
<dbReference type="Gene3D" id="3.30.420.10">
    <property type="entry name" value="Ribonuclease H-like superfamily/Ribonuclease H"/>
    <property type="match status" value="1"/>
</dbReference>
<gene>
    <name evidence="3" type="ORF">ANN_24903</name>
</gene>
<comment type="caution">
    <text evidence="3">The sequence shown here is derived from an EMBL/GenBank/DDBJ whole genome shotgun (WGS) entry which is preliminary data.</text>
</comment>
<dbReference type="EMBL" id="JAJSOF020000038">
    <property type="protein sequence ID" value="KAJ4427285.1"/>
    <property type="molecule type" value="Genomic_DNA"/>
</dbReference>
<organism evidence="3 4">
    <name type="scientific">Periplaneta americana</name>
    <name type="common">American cockroach</name>
    <name type="synonym">Blatta americana</name>
    <dbReference type="NCBI Taxonomy" id="6978"/>
    <lineage>
        <taxon>Eukaryota</taxon>
        <taxon>Metazoa</taxon>
        <taxon>Ecdysozoa</taxon>
        <taxon>Arthropoda</taxon>
        <taxon>Hexapoda</taxon>
        <taxon>Insecta</taxon>
        <taxon>Pterygota</taxon>
        <taxon>Neoptera</taxon>
        <taxon>Polyneoptera</taxon>
        <taxon>Dictyoptera</taxon>
        <taxon>Blattodea</taxon>
        <taxon>Blattoidea</taxon>
        <taxon>Blattidae</taxon>
        <taxon>Blattinae</taxon>
        <taxon>Periplaneta</taxon>
    </lineage>
</organism>
<evidence type="ECO:0000313" key="3">
    <source>
        <dbReference type="EMBL" id="KAJ4427285.1"/>
    </source>
</evidence>
<proteinExistence type="inferred from homology"/>
<dbReference type="PANTHER" id="PTHR10807">
    <property type="entry name" value="MYOTUBULARIN-RELATED"/>
    <property type="match status" value="1"/>
</dbReference>
<dbReference type="InterPro" id="IPR029021">
    <property type="entry name" value="Prot-tyrosine_phosphatase-like"/>
</dbReference>
<name>A0ABQ8S086_PERAM</name>
<dbReference type="Proteomes" id="UP001148838">
    <property type="component" value="Unassembled WGS sequence"/>
</dbReference>
<dbReference type="InterPro" id="IPR036397">
    <property type="entry name" value="RNaseH_sf"/>
</dbReference>
<dbReference type="SUPFAM" id="SSF52799">
    <property type="entry name" value="(Phosphotyrosine protein) phosphatases II"/>
    <property type="match status" value="1"/>
</dbReference>
<evidence type="ECO:0000259" key="2">
    <source>
        <dbReference type="PROSITE" id="PS51339"/>
    </source>
</evidence>
<dbReference type="InterPro" id="IPR030564">
    <property type="entry name" value="Myotubularin"/>
</dbReference>
<evidence type="ECO:0000256" key="1">
    <source>
        <dbReference type="ARBA" id="ARBA00007471"/>
    </source>
</evidence>
<comment type="similarity">
    <text evidence="1">Belongs to the protein-tyrosine phosphatase family. Non-receptor class myotubularin subfamily.</text>
</comment>
<dbReference type="Pfam" id="PF13358">
    <property type="entry name" value="DDE_3"/>
    <property type="match status" value="1"/>
</dbReference>
<sequence length="217" mass="24450">MIPSVRMHYPDGVIDFVQDNHAVHTSSAVSYCFAKRQDITVMDWPSYLPDFIPIENVWAEMKKEVESNWLANQQRITEALFNAENYPVILLQLVEGKPWKKSQPGFEPGPAHFVSRRADHYFTAVCPTYPSAVVVPKQVDDETIIAAANFREGGRFPVLSYRHDGGSVLLRSSQPMTGPNSKRCKEDERLINSVLGPGKRGYIIDTRTQTLAQTAKV</sequence>
<reference evidence="3 4" key="1">
    <citation type="journal article" date="2022" name="Allergy">
        <title>Genome assembly and annotation of Periplaneta americana reveal a comprehensive cockroach allergen profile.</title>
        <authorList>
            <person name="Wang L."/>
            <person name="Xiong Q."/>
            <person name="Saelim N."/>
            <person name="Wang L."/>
            <person name="Nong W."/>
            <person name="Wan A.T."/>
            <person name="Shi M."/>
            <person name="Liu X."/>
            <person name="Cao Q."/>
            <person name="Hui J.H.L."/>
            <person name="Sookrung N."/>
            <person name="Leung T.F."/>
            <person name="Tungtrongchitr A."/>
            <person name="Tsui S.K.W."/>
        </authorList>
    </citation>
    <scope>NUCLEOTIDE SEQUENCE [LARGE SCALE GENOMIC DNA]</scope>
    <source>
        <strain evidence="3">PWHHKU_190912</strain>
    </source>
</reference>
<feature type="domain" description="Myotubularin phosphatase" evidence="2">
    <location>
        <begin position="77"/>
        <end position="217"/>
    </location>
</feature>
<accession>A0ABQ8S086</accession>
<evidence type="ECO:0000313" key="4">
    <source>
        <dbReference type="Proteomes" id="UP001148838"/>
    </source>
</evidence>
<keyword evidence="4" id="KW-1185">Reference proteome</keyword>
<dbReference type="PANTHER" id="PTHR10807:SF73">
    <property type="entry name" value="LD06050P"/>
    <property type="match status" value="1"/>
</dbReference>
<protein>
    <recommendedName>
        <fullName evidence="2">Myotubularin phosphatase domain-containing protein</fullName>
    </recommendedName>
</protein>
<dbReference type="PROSITE" id="PS51339">
    <property type="entry name" value="PPASE_MYOTUBULARIN"/>
    <property type="match status" value="1"/>
</dbReference>